<protein>
    <submittedName>
        <fullName evidence="2">NUDIX hydrolase</fullName>
    </submittedName>
</protein>
<proteinExistence type="predicted"/>
<dbReference type="GO" id="GO:0016787">
    <property type="term" value="F:hydrolase activity"/>
    <property type="evidence" value="ECO:0007669"/>
    <property type="project" value="UniProtKB-KW"/>
</dbReference>
<dbReference type="PROSITE" id="PS51462">
    <property type="entry name" value="NUDIX"/>
    <property type="match status" value="1"/>
</dbReference>
<comment type="caution">
    <text evidence="2">The sequence shown here is derived from an EMBL/GenBank/DDBJ whole genome shotgun (WGS) entry which is preliminary data.</text>
</comment>
<reference evidence="2" key="2">
    <citation type="submission" date="2014-09" db="EMBL/GenBank/DDBJ databases">
        <title>Criblamydia sequanensis harbors a mega-plasmid encoding arsenite resistance.</title>
        <authorList>
            <person name="Bertelli C."/>
            <person name="Goesmann A."/>
            <person name="Greub G."/>
        </authorList>
    </citation>
    <scope>NUCLEOTIDE SEQUENCE [LARGE SCALE GENOMIC DNA]</scope>
    <source>
        <strain evidence="2">CRIB-18</strain>
    </source>
</reference>
<gene>
    <name evidence="2" type="ORF">CSEC_1270</name>
</gene>
<evidence type="ECO:0000259" key="1">
    <source>
        <dbReference type="PROSITE" id="PS51462"/>
    </source>
</evidence>
<dbReference type="STRING" id="1437425.CSEC_1270"/>
<dbReference type="Pfam" id="PF00293">
    <property type="entry name" value="NUDIX"/>
    <property type="match status" value="1"/>
</dbReference>
<dbReference type="Proteomes" id="UP000031552">
    <property type="component" value="Unassembled WGS sequence"/>
</dbReference>
<dbReference type="RefSeq" id="WP_041017634.1">
    <property type="nucleotide sequence ID" value="NZ_CCEJ010000005.1"/>
</dbReference>
<dbReference type="Gene3D" id="3.90.79.10">
    <property type="entry name" value="Nucleoside Triphosphate Pyrophosphohydrolase"/>
    <property type="match status" value="1"/>
</dbReference>
<reference evidence="2" key="1">
    <citation type="submission" date="2013-12" db="EMBL/GenBank/DDBJ databases">
        <authorList>
            <person name="Linke B."/>
        </authorList>
    </citation>
    <scope>NUCLEOTIDE SEQUENCE [LARGE SCALE GENOMIC DNA]</scope>
    <source>
        <strain evidence="2">CRIB-18</strain>
    </source>
</reference>
<dbReference type="AlphaFoldDB" id="A0A090D1U1"/>
<evidence type="ECO:0000313" key="3">
    <source>
        <dbReference type="Proteomes" id="UP000031552"/>
    </source>
</evidence>
<feature type="domain" description="Nudix hydrolase" evidence="1">
    <location>
        <begin position="86"/>
        <end position="229"/>
    </location>
</feature>
<keyword evidence="3" id="KW-1185">Reference proteome</keyword>
<dbReference type="InterPro" id="IPR015797">
    <property type="entry name" value="NUDIX_hydrolase-like_dom_sf"/>
</dbReference>
<sequence length="237" mass="27968">MAEFEIYVLPGPFEAIVENEELSFPESALLRVEAIWQEEFQKREGHLFNGKILQFISANLSQITLATTEYKFLLAQNHDEKLRHLLHIRPVSVSGLTVSNKKVLIGKRATHLSTYPSYYEFAPSGTVDFSAIKENGRIDFEKALLKELVEETEISKDHVKYIDRWILVHDTKRDIFEFCGLIFLKPELSNVEKWEPDKEYEKLLWLSKEEVFEHILQHKENYVPLSLFLWKRWQENL</sequence>
<dbReference type="EMBL" id="CCEJ010000005">
    <property type="protein sequence ID" value="CDR34090.1"/>
    <property type="molecule type" value="Genomic_DNA"/>
</dbReference>
<keyword evidence="2" id="KW-0378">Hydrolase</keyword>
<accession>A0A090D1U1</accession>
<dbReference type="SUPFAM" id="SSF55811">
    <property type="entry name" value="Nudix"/>
    <property type="match status" value="1"/>
</dbReference>
<organism evidence="2 3">
    <name type="scientific">Candidatus Criblamydia sequanensis CRIB-18</name>
    <dbReference type="NCBI Taxonomy" id="1437425"/>
    <lineage>
        <taxon>Bacteria</taxon>
        <taxon>Pseudomonadati</taxon>
        <taxon>Chlamydiota</taxon>
        <taxon>Chlamydiia</taxon>
        <taxon>Parachlamydiales</taxon>
        <taxon>Candidatus Criblamydiaceae</taxon>
        <taxon>Candidatus Criblamydia</taxon>
    </lineage>
</organism>
<dbReference type="InterPro" id="IPR000086">
    <property type="entry name" value="NUDIX_hydrolase_dom"/>
</dbReference>
<evidence type="ECO:0000313" key="2">
    <source>
        <dbReference type="EMBL" id="CDR34090.1"/>
    </source>
</evidence>
<dbReference type="eggNOG" id="COG0494">
    <property type="taxonomic scope" value="Bacteria"/>
</dbReference>
<name>A0A090D1U1_9BACT</name>
<dbReference type="OrthoDB" id="21330at2"/>